<dbReference type="CTD" id="36337710"/>
<dbReference type="Proteomes" id="UP000019149">
    <property type="component" value="Unassembled WGS sequence"/>
</dbReference>
<organism evidence="1 2">
    <name type="scientific">Echinococcus granulosus</name>
    <name type="common">Hydatid tapeworm</name>
    <dbReference type="NCBI Taxonomy" id="6210"/>
    <lineage>
        <taxon>Eukaryota</taxon>
        <taxon>Metazoa</taxon>
        <taxon>Spiralia</taxon>
        <taxon>Lophotrochozoa</taxon>
        <taxon>Platyhelminthes</taxon>
        <taxon>Cestoda</taxon>
        <taxon>Eucestoda</taxon>
        <taxon>Cyclophyllidea</taxon>
        <taxon>Taeniidae</taxon>
        <taxon>Echinococcus</taxon>
        <taxon>Echinococcus granulosus group</taxon>
    </lineage>
</organism>
<name>W6UR89_ECHGR</name>
<dbReference type="KEGG" id="egl:EGR_01995"/>
<dbReference type="GeneID" id="36337710"/>
<dbReference type="RefSeq" id="XP_024354387.1">
    <property type="nucleotide sequence ID" value="XM_024491244.1"/>
</dbReference>
<gene>
    <name evidence="1" type="ORF">EGR_01995</name>
</gene>
<comment type="caution">
    <text evidence="1">The sequence shown here is derived from an EMBL/GenBank/DDBJ whole genome shotgun (WGS) entry which is preliminary data.</text>
</comment>
<evidence type="ECO:0000313" key="1">
    <source>
        <dbReference type="EMBL" id="EUB63191.1"/>
    </source>
</evidence>
<sequence>MPFKLKPCHQKFAFCLHLCIILNSSICIHLNFSLHKTNIQLDWSQCVTAANKQANYFGWTVVNSIVLIPYLCMTNLSDGNSRFKVIILICLRQVFKLLKKIVFLSETDFARINSLKRDANHTINESLQLRCSNKINHCVLKQQYCYGNIHCLDTASKSLLSTFEKRLSGLYMEIEPKVAKQFGEGVILLSHRLFWAVKTNAGIKSQLRWKAAIIFCAAQIQNKMMFTSCPSSLSIKALSAKITFAYFLVNPIKQDYASKTQSKYQNFDFKNNLNVEFLFMIRGIIVFTRRYYRNKVLKNSLIFLLRLVCFKKLQKHFTSTTSNLTKTLCSIPKSASKTFQKQPKTFEPHYILCELCN</sequence>
<reference evidence="1 2" key="1">
    <citation type="journal article" date="2013" name="Nat. Genet.">
        <title>The genome of the hydatid tapeworm Echinococcus granulosus.</title>
        <authorList>
            <person name="Zheng H."/>
            <person name="Zhang W."/>
            <person name="Zhang L."/>
            <person name="Zhang Z."/>
            <person name="Li J."/>
            <person name="Lu G."/>
            <person name="Zhu Y."/>
            <person name="Wang Y."/>
            <person name="Huang Y."/>
            <person name="Liu J."/>
            <person name="Kang H."/>
            <person name="Chen J."/>
            <person name="Wang L."/>
            <person name="Chen A."/>
            <person name="Yu S."/>
            <person name="Gao Z."/>
            <person name="Jin L."/>
            <person name="Gu W."/>
            <person name="Wang Z."/>
            <person name="Zhao L."/>
            <person name="Shi B."/>
            <person name="Wen H."/>
            <person name="Lin R."/>
            <person name="Jones M.K."/>
            <person name="Brejova B."/>
            <person name="Vinar T."/>
            <person name="Zhao G."/>
            <person name="McManus D.P."/>
            <person name="Chen Z."/>
            <person name="Zhou Y."/>
            <person name="Wang S."/>
        </authorList>
    </citation>
    <scope>NUCLEOTIDE SEQUENCE [LARGE SCALE GENOMIC DNA]</scope>
</reference>
<evidence type="ECO:0000313" key="2">
    <source>
        <dbReference type="Proteomes" id="UP000019149"/>
    </source>
</evidence>
<accession>W6UR89</accession>
<proteinExistence type="predicted"/>
<keyword evidence="2" id="KW-1185">Reference proteome</keyword>
<dbReference type="EMBL" id="APAU02000008">
    <property type="protein sequence ID" value="EUB63191.1"/>
    <property type="molecule type" value="Genomic_DNA"/>
</dbReference>
<dbReference type="AlphaFoldDB" id="W6UR89"/>
<protein>
    <submittedName>
        <fullName evidence="1">Uncharacterized protein</fullName>
    </submittedName>
</protein>